<keyword evidence="3" id="KW-0997">Cell inner membrane</keyword>
<dbReference type="Pfam" id="PF00639">
    <property type="entry name" value="Rotamase"/>
    <property type="match status" value="1"/>
</dbReference>
<dbReference type="PANTHER" id="PTHR47529">
    <property type="entry name" value="PEPTIDYL-PROLYL CIS-TRANS ISOMERASE D"/>
    <property type="match status" value="1"/>
</dbReference>
<evidence type="ECO:0000256" key="6">
    <source>
        <dbReference type="ARBA" id="ARBA00023136"/>
    </source>
</evidence>
<evidence type="ECO:0000256" key="7">
    <source>
        <dbReference type="ARBA" id="ARBA00023186"/>
    </source>
</evidence>
<dbReference type="Pfam" id="PF13145">
    <property type="entry name" value="Rotamase_2"/>
    <property type="match status" value="1"/>
</dbReference>
<evidence type="ECO:0000313" key="14">
    <source>
        <dbReference type="EMBL" id="CBX27408.1"/>
    </source>
</evidence>
<feature type="domain" description="PpiC" evidence="13">
    <location>
        <begin position="263"/>
        <end position="364"/>
    </location>
</feature>
<dbReference type="PROSITE" id="PS50198">
    <property type="entry name" value="PPIC_PPIASE_2"/>
    <property type="match status" value="1"/>
</dbReference>
<dbReference type="InterPro" id="IPR046357">
    <property type="entry name" value="PPIase_dom_sf"/>
</dbReference>
<keyword evidence="2" id="KW-1003">Cell membrane</keyword>
<keyword evidence="7" id="KW-0143">Chaperone</keyword>
<reference evidence="14" key="1">
    <citation type="journal article" date="2011" name="Environ. Microbiol.">
        <title>Genomic insights into the metabolic potential of the polycyclic aromatic hydrocarbon degrading sulfate-reducing Deltaproteobacterium N47.</title>
        <authorList>
            <person name="Bergmann F."/>
            <person name="Selesi D."/>
            <person name="Weinmaier T."/>
            <person name="Tischler P."/>
            <person name="Rattei T."/>
            <person name="Meckenstock R.U."/>
        </authorList>
    </citation>
    <scope>NUCLEOTIDE SEQUENCE</scope>
</reference>
<dbReference type="PANTHER" id="PTHR47529:SF1">
    <property type="entry name" value="PERIPLASMIC CHAPERONE PPID"/>
    <property type="match status" value="1"/>
</dbReference>
<dbReference type="SUPFAM" id="SSF109998">
    <property type="entry name" value="Triger factor/SurA peptide-binding domain-like"/>
    <property type="match status" value="1"/>
</dbReference>
<evidence type="ECO:0000256" key="3">
    <source>
        <dbReference type="ARBA" id="ARBA00022519"/>
    </source>
</evidence>
<dbReference type="Pfam" id="PF13624">
    <property type="entry name" value="SurA_N_3"/>
    <property type="match status" value="1"/>
</dbReference>
<sequence>MLDFMRKNAGSWMIKAILGIIVVVFVFWGVGSFRSNRANRVAKVNGEVITVREYQEAYNNLVEQIRAKLGTNYNEETLKAFNFKKKALDDLIVKKLLVQEAKKLKFRVTDDELVKLIGSIKAFQVDGVFNKKEYERVLSRNHTVPDEFEATVRESLIMERLISFITSSVKVSDNEALEWFNWKGASVNVDYVFFTPDKYNGINPSQKELNEYFDKNKESYRTEKKVKVAYLLFSPDSFITQVKVDDNEVKEYYENNIDKFTNPETVEASHILCKIDEGANPAAVQAAKQKADNVFKMIKEGQPFEELAKKYSDCPSKADGGHLGAFGKKDMVEPFASKAFSMKQGEISEPVLTKFGWHIIKVEKVNKEKMLVLKEAESEIRKKLISEKAKKLAYDEAEKICDLAINMNDLIKASEKSGVKIKTTDFFSKKDASAAAGADNQALMEAGVFEMSDKEISDVKEIGNRYCVAEVTDIMLPKIPVLKDVAETVKSDVIKEMQWEKAKKDAEVLLSALKTGKDFTQESLKYGLTPHETGFFARSGPVGSIGYEPQLSEAAFKLSDDNKYAETPVKGKNGYYIMRFKERENPPEQDFDKEKERIVKALLEQKKENTFSSWLEKIKSSSEIIIEKEYSE</sequence>
<dbReference type="InterPro" id="IPR052029">
    <property type="entry name" value="PpiD_chaperone"/>
</dbReference>
<evidence type="ECO:0000256" key="2">
    <source>
        <dbReference type="ARBA" id="ARBA00022475"/>
    </source>
</evidence>
<dbReference type="InterPro" id="IPR027304">
    <property type="entry name" value="Trigger_fact/SurA_dom_sf"/>
</dbReference>
<evidence type="ECO:0000256" key="12">
    <source>
        <dbReference type="SAM" id="Phobius"/>
    </source>
</evidence>
<keyword evidence="11" id="KW-0413">Isomerase</keyword>
<accession>E1YA14</accession>
<comment type="similarity">
    <text evidence="8">Belongs to the PpiD chaperone family.</text>
</comment>
<protein>
    <recommendedName>
        <fullName evidence="9">Periplasmic chaperone PpiD</fullName>
    </recommendedName>
    <alternativeName>
        <fullName evidence="10">Periplasmic folding chaperone</fullName>
    </alternativeName>
</protein>
<keyword evidence="11" id="KW-0697">Rotamase</keyword>
<evidence type="ECO:0000256" key="5">
    <source>
        <dbReference type="ARBA" id="ARBA00022989"/>
    </source>
</evidence>
<evidence type="ECO:0000256" key="9">
    <source>
        <dbReference type="ARBA" id="ARBA00040743"/>
    </source>
</evidence>
<dbReference type="Gene3D" id="1.10.4030.10">
    <property type="entry name" value="Porin chaperone SurA, peptide-binding domain"/>
    <property type="match status" value="1"/>
</dbReference>
<feature type="transmembrane region" description="Helical" evidence="12">
    <location>
        <begin position="12"/>
        <end position="31"/>
    </location>
</feature>
<organism evidence="14">
    <name type="scientific">uncultured Desulfobacterium sp</name>
    <dbReference type="NCBI Taxonomy" id="201089"/>
    <lineage>
        <taxon>Bacteria</taxon>
        <taxon>Pseudomonadati</taxon>
        <taxon>Thermodesulfobacteriota</taxon>
        <taxon>Desulfobacteria</taxon>
        <taxon>Desulfobacterales</taxon>
        <taxon>Desulfobacteriaceae</taxon>
        <taxon>Desulfobacterium</taxon>
        <taxon>environmental samples</taxon>
    </lineage>
</organism>
<dbReference type="GO" id="GO:0005886">
    <property type="term" value="C:plasma membrane"/>
    <property type="evidence" value="ECO:0007669"/>
    <property type="project" value="UniProtKB-SubCell"/>
</dbReference>
<dbReference type="InterPro" id="IPR023058">
    <property type="entry name" value="PPIase_PpiC_CS"/>
</dbReference>
<name>E1YA14_9BACT</name>
<dbReference type="PROSITE" id="PS01096">
    <property type="entry name" value="PPIC_PPIASE_1"/>
    <property type="match status" value="1"/>
</dbReference>
<evidence type="ECO:0000259" key="13">
    <source>
        <dbReference type="PROSITE" id="PS50198"/>
    </source>
</evidence>
<keyword evidence="5 12" id="KW-1133">Transmembrane helix</keyword>
<evidence type="ECO:0000256" key="8">
    <source>
        <dbReference type="ARBA" id="ARBA00038408"/>
    </source>
</evidence>
<evidence type="ECO:0000256" key="4">
    <source>
        <dbReference type="ARBA" id="ARBA00022692"/>
    </source>
</evidence>
<dbReference type="InterPro" id="IPR000297">
    <property type="entry name" value="PPIase_PpiC"/>
</dbReference>
<evidence type="ECO:0000256" key="1">
    <source>
        <dbReference type="ARBA" id="ARBA00004382"/>
    </source>
</evidence>
<dbReference type="Gene3D" id="3.10.50.40">
    <property type="match status" value="2"/>
</dbReference>
<gene>
    <name evidence="14" type="ORF">N47_H22300</name>
</gene>
<dbReference type="AlphaFoldDB" id="E1YA14"/>
<evidence type="ECO:0000256" key="11">
    <source>
        <dbReference type="PROSITE-ProRule" id="PRU00278"/>
    </source>
</evidence>
<dbReference type="SUPFAM" id="SSF54534">
    <property type="entry name" value="FKBP-like"/>
    <property type="match status" value="2"/>
</dbReference>
<keyword evidence="6 12" id="KW-0472">Membrane</keyword>
<keyword evidence="4 12" id="KW-0812">Transmembrane</keyword>
<evidence type="ECO:0000256" key="10">
    <source>
        <dbReference type="ARBA" id="ARBA00042775"/>
    </source>
</evidence>
<comment type="subcellular location">
    <subcellularLocation>
        <location evidence="1">Cell inner membrane</location>
        <topology evidence="1">Single-pass type II membrane protein</topology>
        <orientation evidence="1">Periplasmic side</orientation>
    </subcellularLocation>
</comment>
<dbReference type="GO" id="GO:0003755">
    <property type="term" value="F:peptidyl-prolyl cis-trans isomerase activity"/>
    <property type="evidence" value="ECO:0007669"/>
    <property type="project" value="UniProtKB-KW"/>
</dbReference>
<dbReference type="EMBL" id="FR695866">
    <property type="protein sequence ID" value="CBX27408.1"/>
    <property type="molecule type" value="Genomic_DNA"/>
</dbReference>
<proteinExistence type="inferred from homology"/>